<dbReference type="AlphaFoldDB" id="A0A7X8XV20"/>
<name>A0A7X8XV20_9BACT</name>
<dbReference type="PANTHER" id="PTHR35869:SF1">
    <property type="entry name" value="OUTER-MEMBRANE LIPOPROTEIN CARRIER PROTEIN"/>
    <property type="match status" value="1"/>
</dbReference>
<dbReference type="RefSeq" id="WP_168881597.1">
    <property type="nucleotide sequence ID" value="NZ_JABAIL010000002.1"/>
</dbReference>
<keyword evidence="4" id="KW-1185">Reference proteome</keyword>
<evidence type="ECO:0000256" key="1">
    <source>
        <dbReference type="ARBA" id="ARBA00022729"/>
    </source>
</evidence>
<dbReference type="EMBL" id="JABAIL010000002">
    <property type="protein sequence ID" value="NLR90886.1"/>
    <property type="molecule type" value="Genomic_DNA"/>
</dbReference>
<keyword evidence="3" id="KW-0449">Lipoprotein</keyword>
<evidence type="ECO:0000313" key="3">
    <source>
        <dbReference type="EMBL" id="NLR90886.1"/>
    </source>
</evidence>
<evidence type="ECO:0000256" key="2">
    <source>
        <dbReference type="SAM" id="SignalP"/>
    </source>
</evidence>
<comment type="caution">
    <text evidence="3">The sequence shown here is derived from an EMBL/GenBank/DDBJ whole genome shotgun (WGS) entry which is preliminary data.</text>
</comment>
<organism evidence="3 4">
    <name type="scientific">Flammeovirga agarivorans</name>
    <dbReference type="NCBI Taxonomy" id="2726742"/>
    <lineage>
        <taxon>Bacteria</taxon>
        <taxon>Pseudomonadati</taxon>
        <taxon>Bacteroidota</taxon>
        <taxon>Cytophagia</taxon>
        <taxon>Cytophagales</taxon>
        <taxon>Flammeovirgaceae</taxon>
        <taxon>Flammeovirga</taxon>
    </lineage>
</organism>
<dbReference type="Gene3D" id="2.50.20.10">
    <property type="entry name" value="Lipoprotein localisation LolA/LolB/LppX"/>
    <property type="match status" value="1"/>
</dbReference>
<dbReference type="InterPro" id="IPR029046">
    <property type="entry name" value="LolA/LolB/LppX"/>
</dbReference>
<dbReference type="CDD" id="cd16325">
    <property type="entry name" value="LolA"/>
    <property type="match status" value="1"/>
</dbReference>
<dbReference type="Proteomes" id="UP000585050">
    <property type="component" value="Unassembled WGS sequence"/>
</dbReference>
<protein>
    <submittedName>
        <fullName evidence="3">Outer membrane lipoprotein carrier protein LolA</fullName>
    </submittedName>
</protein>
<dbReference type="PANTHER" id="PTHR35869">
    <property type="entry name" value="OUTER-MEMBRANE LIPOPROTEIN CARRIER PROTEIN"/>
    <property type="match status" value="1"/>
</dbReference>
<proteinExistence type="predicted"/>
<accession>A0A7X8XV20</accession>
<evidence type="ECO:0000313" key="4">
    <source>
        <dbReference type="Proteomes" id="UP000585050"/>
    </source>
</evidence>
<dbReference type="InterPro" id="IPR004564">
    <property type="entry name" value="OM_lipoprot_carrier_LolA-like"/>
</dbReference>
<gene>
    <name evidence="3" type="ORF">HGP29_06695</name>
</gene>
<sequence>MKFKNISILSIFAFILMNTSSVFAQQDEKAQKILDQMSDFYINLSAFSADIHQEAISTNEGLIGDMNIKALISGNKYRMELEGQVIYSDTKTVYRFDQEMEEVTIEEADTEGDLASSPAEIYQLYKKNFKYLYTGNEGGLDIIDLSPEKDSDINFFRIRMFIKPSTHELVKWEMYEKGNLMKYVYTVSNFKKNISVTEKDFMFDTASHPDVEVVDLR</sequence>
<reference evidence="3 4" key="1">
    <citation type="submission" date="2020-04" db="EMBL/GenBank/DDBJ databases">
        <title>Flammeovirga sp. SR4, a novel species isolated from seawater.</title>
        <authorList>
            <person name="Wang X."/>
        </authorList>
    </citation>
    <scope>NUCLEOTIDE SEQUENCE [LARGE SCALE GENOMIC DNA]</scope>
    <source>
        <strain evidence="3 4">SR4</strain>
    </source>
</reference>
<feature type="signal peptide" evidence="2">
    <location>
        <begin position="1"/>
        <end position="24"/>
    </location>
</feature>
<keyword evidence="1 2" id="KW-0732">Signal</keyword>
<feature type="chain" id="PRO_5031333121" evidence="2">
    <location>
        <begin position="25"/>
        <end position="217"/>
    </location>
</feature>
<dbReference type="SUPFAM" id="SSF89392">
    <property type="entry name" value="Prokaryotic lipoproteins and lipoprotein localization factors"/>
    <property type="match status" value="1"/>
</dbReference>
<dbReference type="Pfam" id="PF03548">
    <property type="entry name" value="LolA"/>
    <property type="match status" value="1"/>
</dbReference>